<dbReference type="AlphaFoldDB" id="A0A645FZW7"/>
<reference evidence="2" key="1">
    <citation type="submission" date="2019-08" db="EMBL/GenBank/DDBJ databases">
        <authorList>
            <person name="Kucharzyk K."/>
            <person name="Murdoch R.W."/>
            <person name="Higgins S."/>
            <person name="Loffler F."/>
        </authorList>
    </citation>
    <scope>NUCLEOTIDE SEQUENCE</scope>
</reference>
<feature type="region of interest" description="Disordered" evidence="1">
    <location>
        <begin position="37"/>
        <end position="82"/>
    </location>
</feature>
<organism evidence="2">
    <name type="scientific">bioreactor metagenome</name>
    <dbReference type="NCBI Taxonomy" id="1076179"/>
    <lineage>
        <taxon>unclassified sequences</taxon>
        <taxon>metagenomes</taxon>
        <taxon>ecological metagenomes</taxon>
    </lineage>
</organism>
<name>A0A645FZW7_9ZZZZ</name>
<comment type="caution">
    <text evidence="2">The sequence shown here is derived from an EMBL/GenBank/DDBJ whole genome shotgun (WGS) entry which is preliminary data.</text>
</comment>
<proteinExistence type="predicted"/>
<accession>A0A645FZW7</accession>
<evidence type="ECO:0000256" key="1">
    <source>
        <dbReference type="SAM" id="MobiDB-lite"/>
    </source>
</evidence>
<sequence length="122" mass="13411">MASEGRVACDRSADGGEEVRPPVIVEHLRSVHTDAELAAFDAGQPRQTQRRSARLRVGYRSPRPASRRGRSGHWDAIKTPDGMRSWPRGALNSLHWVRGIISDEDRSGVDIALAEGRCSAAR</sequence>
<gene>
    <name evidence="2" type="ORF">SDC9_166535</name>
</gene>
<evidence type="ECO:0000313" key="2">
    <source>
        <dbReference type="EMBL" id="MPN19169.1"/>
    </source>
</evidence>
<protein>
    <submittedName>
        <fullName evidence="2">Uncharacterized protein</fullName>
    </submittedName>
</protein>
<feature type="region of interest" description="Disordered" evidence="1">
    <location>
        <begin position="1"/>
        <end position="22"/>
    </location>
</feature>
<dbReference type="EMBL" id="VSSQ01066672">
    <property type="protein sequence ID" value="MPN19169.1"/>
    <property type="molecule type" value="Genomic_DNA"/>
</dbReference>
<feature type="compositionally biased region" description="Basic and acidic residues" evidence="1">
    <location>
        <begin position="7"/>
        <end position="22"/>
    </location>
</feature>